<organism evidence="3 4">
    <name type="scientific">Lysinibacillus varians</name>
    <dbReference type="NCBI Taxonomy" id="1145276"/>
    <lineage>
        <taxon>Bacteria</taxon>
        <taxon>Bacillati</taxon>
        <taxon>Bacillota</taxon>
        <taxon>Bacilli</taxon>
        <taxon>Bacillales</taxon>
        <taxon>Bacillaceae</taxon>
        <taxon>Lysinibacillus</taxon>
    </lineage>
</organism>
<comment type="similarity">
    <text evidence="1">Belongs to the carbon-nitrogen hydrolase superfamily. NIT1/NIT2 family.</text>
</comment>
<accession>A0ABY2T641</accession>
<feature type="domain" description="CN hydrolase" evidence="2">
    <location>
        <begin position="4"/>
        <end position="240"/>
    </location>
</feature>
<dbReference type="PANTHER" id="PTHR23088:SF27">
    <property type="entry name" value="DEAMINATED GLUTATHIONE AMIDASE"/>
    <property type="match status" value="1"/>
</dbReference>
<protein>
    <submittedName>
        <fullName evidence="3">Carbon-nitrogen hydrolase family protein</fullName>
    </submittedName>
</protein>
<gene>
    <name evidence="3" type="ORF">FC752_21175</name>
</gene>
<reference evidence="3 4" key="1">
    <citation type="submission" date="2019-04" db="EMBL/GenBank/DDBJ databases">
        <title>Lysinibacillus genome sequencing.</title>
        <authorList>
            <person name="Dunlap C."/>
        </authorList>
    </citation>
    <scope>NUCLEOTIDE SEQUENCE [LARGE SCALE GENOMIC DNA]</scope>
    <source>
        <strain evidence="3 4">NBRC 109424</strain>
    </source>
</reference>
<comment type="caution">
    <text evidence="3">The sequence shown here is derived from an EMBL/GenBank/DDBJ whole genome shotgun (WGS) entry which is preliminary data.</text>
</comment>
<dbReference type="SUPFAM" id="SSF56317">
    <property type="entry name" value="Carbon-nitrogen hydrolase"/>
    <property type="match status" value="1"/>
</dbReference>
<evidence type="ECO:0000313" key="3">
    <source>
        <dbReference type="EMBL" id="TKI51733.1"/>
    </source>
</evidence>
<dbReference type="CDD" id="cd07197">
    <property type="entry name" value="nitrilase"/>
    <property type="match status" value="1"/>
</dbReference>
<evidence type="ECO:0000259" key="2">
    <source>
        <dbReference type="PROSITE" id="PS50263"/>
    </source>
</evidence>
<evidence type="ECO:0000256" key="1">
    <source>
        <dbReference type="ARBA" id="ARBA00010613"/>
    </source>
</evidence>
<dbReference type="PANTHER" id="PTHR23088">
    <property type="entry name" value="NITRILASE-RELATED"/>
    <property type="match status" value="1"/>
</dbReference>
<name>A0ABY2T641_9BACI</name>
<dbReference type="PROSITE" id="PS50263">
    <property type="entry name" value="CN_HYDROLASE"/>
    <property type="match status" value="1"/>
</dbReference>
<dbReference type="Proteomes" id="UP000308539">
    <property type="component" value="Unassembled WGS sequence"/>
</dbReference>
<dbReference type="Pfam" id="PF00795">
    <property type="entry name" value="CN_hydrolase"/>
    <property type="match status" value="1"/>
</dbReference>
<dbReference type="Gene3D" id="3.60.110.10">
    <property type="entry name" value="Carbon-nitrogen hydrolase"/>
    <property type="match status" value="1"/>
</dbReference>
<dbReference type="EMBL" id="SZPV01000053">
    <property type="protein sequence ID" value="TKI51733.1"/>
    <property type="molecule type" value="Genomic_DNA"/>
</dbReference>
<sequence length="265" mass="29963">MLKHVVAAIQMNCALGNKEGNLQKAKTLIEQALEQHATFIVLPELFNTGYRVEEQDWQYAETIPGETTSYLQRIATQHDITIIGCILERGEIEGMIFDTAFVIAKNGILGKYRKTHLWDQENLRFTRGDTLSVIQKGDLKMGLQICYEIGFPEGARLLTLQGANLLIYPSAFSEKRYYVWDTASKARAIENGCFVIAANRSGIEKQSTNFGGKSRIIDPQGNVLIEATKEDECIVATIDIQRVIQQRRDVPYLRDLNKVLFYPSL</sequence>
<keyword evidence="3" id="KW-0378">Hydrolase</keyword>
<dbReference type="InterPro" id="IPR003010">
    <property type="entry name" value="C-N_Hydrolase"/>
</dbReference>
<proteinExistence type="inferred from homology"/>
<evidence type="ECO:0000313" key="4">
    <source>
        <dbReference type="Proteomes" id="UP000308539"/>
    </source>
</evidence>
<keyword evidence="4" id="KW-1185">Reference proteome</keyword>
<dbReference type="GO" id="GO:0016787">
    <property type="term" value="F:hydrolase activity"/>
    <property type="evidence" value="ECO:0007669"/>
    <property type="project" value="UniProtKB-KW"/>
</dbReference>
<dbReference type="InterPro" id="IPR036526">
    <property type="entry name" value="C-N_Hydrolase_sf"/>
</dbReference>